<dbReference type="EMBL" id="GGMS01008216">
    <property type="protein sequence ID" value="MBY77419.1"/>
    <property type="molecule type" value="Transcribed_RNA"/>
</dbReference>
<evidence type="ECO:0008006" key="2">
    <source>
        <dbReference type="Google" id="ProtNLM"/>
    </source>
</evidence>
<dbReference type="AlphaFoldDB" id="A0A2S2QI14"/>
<sequence length="111" mass="12683">MIKKASIQNLRIVQLNVEGISKSNAEIISQIFNNAAILVIQEIHVPSNQTNRQKTNGFQLVNFSCYPKHGTATYFNQYWHLRHLPVIEGNEHSIGVCFIIVRIGFLNLSYK</sequence>
<reference evidence="1" key="1">
    <citation type="submission" date="2018-04" db="EMBL/GenBank/DDBJ databases">
        <title>Transcriptome assembly of Sipha flava.</title>
        <authorList>
            <person name="Scully E.D."/>
            <person name="Geib S.M."/>
            <person name="Palmer N.A."/>
            <person name="Koch K."/>
            <person name="Bradshaw J."/>
            <person name="Heng-Moss T."/>
            <person name="Sarath G."/>
        </authorList>
    </citation>
    <scope>NUCLEOTIDE SEQUENCE</scope>
</reference>
<organism evidence="1">
    <name type="scientific">Sipha flava</name>
    <name type="common">yellow sugarcane aphid</name>
    <dbReference type="NCBI Taxonomy" id="143950"/>
    <lineage>
        <taxon>Eukaryota</taxon>
        <taxon>Metazoa</taxon>
        <taxon>Ecdysozoa</taxon>
        <taxon>Arthropoda</taxon>
        <taxon>Hexapoda</taxon>
        <taxon>Insecta</taxon>
        <taxon>Pterygota</taxon>
        <taxon>Neoptera</taxon>
        <taxon>Paraneoptera</taxon>
        <taxon>Hemiptera</taxon>
        <taxon>Sternorrhyncha</taxon>
        <taxon>Aphidomorpha</taxon>
        <taxon>Aphidoidea</taxon>
        <taxon>Aphididae</taxon>
        <taxon>Sipha</taxon>
    </lineage>
</organism>
<accession>A0A2S2QI14</accession>
<dbReference type="InterPro" id="IPR036691">
    <property type="entry name" value="Endo/exonu/phosph_ase_sf"/>
</dbReference>
<gene>
    <name evidence="1" type="ORF">g.138142</name>
</gene>
<dbReference type="SUPFAM" id="SSF56219">
    <property type="entry name" value="DNase I-like"/>
    <property type="match status" value="1"/>
</dbReference>
<name>A0A2S2QI14_9HEMI</name>
<dbReference type="Gene3D" id="3.60.10.10">
    <property type="entry name" value="Endonuclease/exonuclease/phosphatase"/>
    <property type="match status" value="1"/>
</dbReference>
<evidence type="ECO:0000313" key="1">
    <source>
        <dbReference type="EMBL" id="MBY77419.1"/>
    </source>
</evidence>
<protein>
    <recommendedName>
        <fullName evidence="2">RNA-directed DNA polymerase from mobile element jockey</fullName>
    </recommendedName>
</protein>
<proteinExistence type="predicted"/>